<dbReference type="PROSITE" id="PS51404">
    <property type="entry name" value="DYP_PEROXIDASE"/>
    <property type="match status" value="1"/>
</dbReference>
<dbReference type="RefSeq" id="WP_207141707.1">
    <property type="nucleotide sequence ID" value="NZ_JAEKJZ010000003.1"/>
</dbReference>
<gene>
    <name evidence="6" type="ORF">JF539_16005</name>
</gene>
<dbReference type="EMBL" id="JAEKJZ010000003">
    <property type="protein sequence ID" value="MBN9671854.1"/>
    <property type="molecule type" value="Genomic_DNA"/>
</dbReference>
<comment type="caution">
    <text evidence="6">The sequence shown here is derived from an EMBL/GenBank/DDBJ whole genome shotgun (WGS) entry which is preliminary data.</text>
</comment>
<keyword evidence="4" id="KW-0560">Oxidoreductase</keyword>
<keyword evidence="2" id="KW-0575">Peroxidase</keyword>
<evidence type="ECO:0000313" key="6">
    <source>
        <dbReference type="EMBL" id="MBN9671854.1"/>
    </source>
</evidence>
<dbReference type="InterPro" id="IPR006314">
    <property type="entry name" value="Dyp_peroxidase"/>
</dbReference>
<accession>A0A939EFE4</accession>
<dbReference type="SUPFAM" id="SSF54909">
    <property type="entry name" value="Dimeric alpha+beta barrel"/>
    <property type="match status" value="1"/>
</dbReference>
<dbReference type="GO" id="GO:0046872">
    <property type="term" value="F:metal ion binding"/>
    <property type="evidence" value="ECO:0007669"/>
    <property type="project" value="UniProtKB-KW"/>
</dbReference>
<dbReference type="GO" id="GO:0005829">
    <property type="term" value="C:cytosol"/>
    <property type="evidence" value="ECO:0007669"/>
    <property type="project" value="TreeGrafter"/>
</dbReference>
<sequence length="480" mass="53785">MKPDPKNVQSLFIARYRHKFRVVLLFRIDDPATAQGFLQRWAANVNGGLSPAGSYAADVEAQLDPVCHFAFNWPGISLLLKERAATAQGLDPDEVGTNLEQFFTEEDHAPNSNSVVASLDMKGMNAPENWWTAGADQSAFHIAMLCYFADAAQKFQGLGKIRADAEASGLEEWQFPDFDDKALSGEVPAGGILHFGFRDGISKVDIDWEETGTPGKSDFRELLLGYPSSDYRISPVDPGPWNDFVRDGTYLNLAWLYQDVAAFNRFLRDHRNVTAPLSGQADPEEWLAAKMMGRWRDGSALALHPERMPEPWDPSNNFGYRSDPEGERTPLHSHIRVCNPRDQGLTHVNDRRFPKGPPRLIRRGFSYGPPLEGTEDDGKDRGLVGLFACARINEQFYSVVRWIQKTDFSDHFDTIRRGRKRQDMMFGFRGKRQAEATTYIPAGSAGAAPLELPLKDFIRYKGIAVFFAPSVKSLKYLSGS</sequence>
<dbReference type="AlphaFoldDB" id="A0A939EFE4"/>
<dbReference type="PANTHER" id="PTHR30521:SF5">
    <property type="entry name" value="BLR4509 PROTEIN"/>
    <property type="match status" value="1"/>
</dbReference>
<dbReference type="PANTHER" id="PTHR30521">
    <property type="entry name" value="DEFERROCHELATASE/PEROXIDASE"/>
    <property type="match status" value="1"/>
</dbReference>
<organism evidence="6 7">
    <name type="scientific">Roseibium aggregatum</name>
    <dbReference type="NCBI Taxonomy" id="187304"/>
    <lineage>
        <taxon>Bacteria</taxon>
        <taxon>Pseudomonadati</taxon>
        <taxon>Pseudomonadota</taxon>
        <taxon>Alphaproteobacteria</taxon>
        <taxon>Hyphomicrobiales</taxon>
        <taxon>Stappiaceae</taxon>
        <taxon>Roseibium</taxon>
    </lineage>
</organism>
<dbReference type="GO" id="GO:0004601">
    <property type="term" value="F:peroxidase activity"/>
    <property type="evidence" value="ECO:0007669"/>
    <property type="project" value="UniProtKB-KW"/>
</dbReference>
<comment type="cofactor">
    <cofactor evidence="1">
        <name>heme b</name>
        <dbReference type="ChEBI" id="CHEBI:60344"/>
    </cofactor>
</comment>
<dbReference type="Proteomes" id="UP000664096">
    <property type="component" value="Unassembled WGS sequence"/>
</dbReference>
<evidence type="ECO:0000256" key="4">
    <source>
        <dbReference type="ARBA" id="ARBA00023002"/>
    </source>
</evidence>
<evidence type="ECO:0008006" key="8">
    <source>
        <dbReference type="Google" id="ProtNLM"/>
    </source>
</evidence>
<evidence type="ECO:0000256" key="3">
    <source>
        <dbReference type="ARBA" id="ARBA00022723"/>
    </source>
</evidence>
<proteinExistence type="predicted"/>
<evidence type="ECO:0000256" key="2">
    <source>
        <dbReference type="ARBA" id="ARBA00022559"/>
    </source>
</evidence>
<evidence type="ECO:0000256" key="1">
    <source>
        <dbReference type="ARBA" id="ARBA00001970"/>
    </source>
</evidence>
<evidence type="ECO:0000313" key="7">
    <source>
        <dbReference type="Proteomes" id="UP000664096"/>
    </source>
</evidence>
<reference evidence="6" key="1">
    <citation type="submission" date="2020-12" db="EMBL/GenBank/DDBJ databases">
        <title>Oil enriched cultivation method for isolating marine PHA-producing bacteria.</title>
        <authorList>
            <person name="Zheng W."/>
            <person name="Yu S."/>
            <person name="Huang Y."/>
        </authorList>
    </citation>
    <scope>NUCLEOTIDE SEQUENCE</scope>
    <source>
        <strain evidence="6">SY-2-12</strain>
    </source>
</reference>
<dbReference type="GO" id="GO:0020037">
    <property type="term" value="F:heme binding"/>
    <property type="evidence" value="ECO:0007669"/>
    <property type="project" value="InterPro"/>
</dbReference>
<evidence type="ECO:0000256" key="5">
    <source>
        <dbReference type="ARBA" id="ARBA00023004"/>
    </source>
</evidence>
<name>A0A939EFE4_9HYPH</name>
<dbReference type="InterPro" id="IPR011008">
    <property type="entry name" value="Dimeric_a/b-barrel"/>
</dbReference>
<keyword evidence="5" id="KW-0408">Iron</keyword>
<keyword evidence="3" id="KW-0479">Metal-binding</keyword>
<protein>
    <recommendedName>
        <fullName evidence="8">Dyp-type peroxidase family</fullName>
    </recommendedName>
</protein>